<dbReference type="GO" id="GO:0005634">
    <property type="term" value="C:nucleus"/>
    <property type="evidence" value="ECO:0007669"/>
    <property type="project" value="UniProtKB-SubCell"/>
</dbReference>
<organism evidence="9 10">
    <name type="scientific">Schistosoma mansoni</name>
    <name type="common">Blood fluke</name>
    <dbReference type="NCBI Taxonomy" id="6183"/>
    <lineage>
        <taxon>Eukaryota</taxon>
        <taxon>Metazoa</taxon>
        <taxon>Spiralia</taxon>
        <taxon>Lophotrochozoa</taxon>
        <taxon>Platyhelminthes</taxon>
        <taxon>Trematoda</taxon>
        <taxon>Digenea</taxon>
        <taxon>Strigeidida</taxon>
        <taxon>Schistosomatoidea</taxon>
        <taxon>Schistosomatidae</taxon>
        <taxon>Schistosoma</taxon>
    </lineage>
</organism>
<dbReference type="GO" id="GO:0000981">
    <property type="term" value="F:DNA-binding transcription factor activity, RNA polymerase II-specific"/>
    <property type="evidence" value="ECO:0007669"/>
    <property type="project" value="InterPro"/>
</dbReference>
<dbReference type="PANTHER" id="PTHR24340:SF35">
    <property type="entry name" value="HGTX, ISOFORM C"/>
    <property type="match status" value="1"/>
</dbReference>
<evidence type="ECO:0000256" key="6">
    <source>
        <dbReference type="RuleBase" id="RU000682"/>
    </source>
</evidence>
<dbReference type="WBParaSite" id="Smp_342270.1">
    <property type="protein sequence ID" value="Smp_342270.1"/>
    <property type="gene ID" value="Smp_342270"/>
</dbReference>
<dbReference type="InParanoid" id="A0A5K4FCF3"/>
<dbReference type="Pfam" id="PF00046">
    <property type="entry name" value="Homeodomain"/>
    <property type="match status" value="1"/>
</dbReference>
<dbReference type="GO" id="GO:0000978">
    <property type="term" value="F:RNA polymerase II cis-regulatory region sequence-specific DNA binding"/>
    <property type="evidence" value="ECO:0007669"/>
    <property type="project" value="TreeGrafter"/>
</dbReference>
<evidence type="ECO:0000256" key="1">
    <source>
        <dbReference type="ARBA" id="ARBA00004123"/>
    </source>
</evidence>
<dbReference type="AlphaFoldDB" id="A0A5K4FCF3"/>
<accession>A0A5K4FCF3</accession>
<keyword evidence="4 5" id="KW-0539">Nucleus</keyword>
<keyword evidence="2 5" id="KW-0238">DNA-binding</keyword>
<dbReference type="Gene3D" id="1.10.10.60">
    <property type="entry name" value="Homeodomain-like"/>
    <property type="match status" value="1"/>
</dbReference>
<dbReference type="Proteomes" id="UP000008854">
    <property type="component" value="Unassembled WGS sequence"/>
</dbReference>
<feature type="compositionally biased region" description="Low complexity" evidence="7">
    <location>
        <begin position="56"/>
        <end position="66"/>
    </location>
</feature>
<evidence type="ECO:0000313" key="9">
    <source>
        <dbReference type="Proteomes" id="UP000008854"/>
    </source>
</evidence>
<dbReference type="STRING" id="6183.A0A5K4FCF3"/>
<feature type="compositionally biased region" description="Polar residues" evidence="7">
    <location>
        <begin position="37"/>
        <end position="55"/>
    </location>
</feature>
<name>A0A5K4FCF3_SCHMA</name>
<dbReference type="SUPFAM" id="SSF46689">
    <property type="entry name" value="Homeodomain-like"/>
    <property type="match status" value="1"/>
</dbReference>
<feature type="region of interest" description="Disordered" evidence="7">
    <location>
        <begin position="938"/>
        <end position="963"/>
    </location>
</feature>
<dbReference type="ExpressionAtlas" id="A0A5K4FCF3">
    <property type="expression patterns" value="baseline"/>
</dbReference>
<sequence length="963" mass="108421">MNMNEELNITTSNNDFILNDESNNSWKNSIDYESFYSTPNNNTHTNNGITFTPEKTTTNSPNNNNNDVSYSFDETTRQINDKILDRNSRNNFLMDTINDKIKQPDNSCYSIWQNFVTTLLNNNNNKLSPEKEIDDANKLTKCHSPLNSSYSNVTNDCTDFTHNTICVSTVNSSDNNNNNMISMSKQFNNTPKKRKTAYGIRDILEDSCKDNEIVQKPNDFNDKIDIIKSEKPEKHLSDEIESVESKLNKSYLSWWNTLQSLTSSNLTNTLDNSVNKTDDNTLQLIYQQYRLLEKMSTLPENFHSNYLLHLAQINKNNTENNPTNQSTSSYQNHYATNIDSEENIETKSKLNQLHSSMNLFKRIVSNLTNEQLPQLLSSTIGGASITSTATATTTTTPCLMKKEGCNTFLDCLNNKHYKSYDCENLFNMAAATVAAMAAAASMTSYHPPLNNLHNSTHHTSSNLYDSLNIFQNPPLTDYNLSNHNITTTSVNTVNGNNNITSSNSNVTSIMSNNSFNSNISNIHLPIGLSTGHMNSAINAMPNIHHSLTSPTSSSSPSPSTVVSTSNNGISSTNSWIRTNAENTLSAIDKDGKKKHTRPTFSGQQIFALEKTFEQTKYLAGPERARLAYFLGMSESQVKVWFQNRRTKWRKKNAAEMMSSRSNLFTENPTSNLTTNAVQLASGDYDHTDLGSESMSGDDCFSSDDVNMTRPESNHLPLEQNYQSEMDNEQKRNVNFSIPITTNNNCPINTIRDNFEVNNNNNNISMGVDYTNTQKISSTSINLNKDSNSCKQAQLNDLNLLNLMSKSLEHQQEWFQKYNQSNPLNISPTQMINPQHSSFLNAYGLNLLNSSCNDNQDGISHTSTISQSTSNNKRTYSLNNDDFSLGSSTSKGFSIPKVNEISSLHHPSTFNEENLNMKYDLKYYATPNFHNHLTTSMNNDKRNFNQNKHQKTSLSEDLFSSKNT</sequence>
<dbReference type="PROSITE" id="PS00027">
    <property type="entry name" value="HOMEOBOX_1"/>
    <property type="match status" value="1"/>
</dbReference>
<feature type="domain" description="Homeobox" evidence="8">
    <location>
        <begin position="591"/>
        <end position="651"/>
    </location>
</feature>
<dbReference type="InterPro" id="IPR009057">
    <property type="entry name" value="Homeodomain-like_sf"/>
</dbReference>
<evidence type="ECO:0000256" key="4">
    <source>
        <dbReference type="ARBA" id="ARBA00023242"/>
    </source>
</evidence>
<comment type="subcellular location">
    <subcellularLocation>
        <location evidence="1 5 6">Nucleus</location>
    </subcellularLocation>
</comment>
<feature type="region of interest" description="Disordered" evidence="7">
    <location>
        <begin position="37"/>
        <end position="70"/>
    </location>
</feature>
<evidence type="ECO:0000256" key="3">
    <source>
        <dbReference type="ARBA" id="ARBA00023155"/>
    </source>
</evidence>
<dbReference type="CDD" id="cd00086">
    <property type="entry name" value="homeodomain"/>
    <property type="match status" value="1"/>
</dbReference>
<keyword evidence="3 5" id="KW-0371">Homeobox</keyword>
<protein>
    <submittedName>
        <fullName evidence="10">Homeobox domain-containing protein</fullName>
    </submittedName>
</protein>
<dbReference type="InterPro" id="IPR001356">
    <property type="entry name" value="HD"/>
</dbReference>
<reference evidence="10" key="2">
    <citation type="submission" date="2019-11" db="UniProtKB">
        <authorList>
            <consortium name="WormBaseParasite"/>
        </authorList>
    </citation>
    <scope>IDENTIFICATION</scope>
    <source>
        <strain evidence="10">Puerto Rican</strain>
    </source>
</reference>
<reference evidence="9" key="1">
    <citation type="journal article" date="2012" name="PLoS Negl. Trop. Dis.">
        <title>A systematically improved high quality genome and transcriptome of the human blood fluke Schistosoma mansoni.</title>
        <authorList>
            <person name="Protasio A.V."/>
            <person name="Tsai I.J."/>
            <person name="Babbage A."/>
            <person name="Nichol S."/>
            <person name="Hunt M."/>
            <person name="Aslett M.A."/>
            <person name="De Silva N."/>
            <person name="Velarde G.S."/>
            <person name="Anderson T.J."/>
            <person name="Clark R.C."/>
            <person name="Davidson C."/>
            <person name="Dillon G.P."/>
            <person name="Holroyd N.E."/>
            <person name="LoVerde P.T."/>
            <person name="Lloyd C."/>
            <person name="McQuillan J."/>
            <person name="Oliveira G."/>
            <person name="Otto T.D."/>
            <person name="Parker-Manuel S.J."/>
            <person name="Quail M.A."/>
            <person name="Wilson R.A."/>
            <person name="Zerlotini A."/>
            <person name="Dunne D.W."/>
            <person name="Berriman M."/>
        </authorList>
    </citation>
    <scope>NUCLEOTIDE SEQUENCE [LARGE SCALE GENOMIC DNA]</scope>
    <source>
        <strain evidence="9">Puerto Rican</strain>
    </source>
</reference>
<proteinExistence type="predicted"/>
<dbReference type="InterPro" id="IPR017970">
    <property type="entry name" value="Homeobox_CS"/>
</dbReference>
<dbReference type="GO" id="GO:0030154">
    <property type="term" value="P:cell differentiation"/>
    <property type="evidence" value="ECO:0007669"/>
    <property type="project" value="TreeGrafter"/>
</dbReference>
<keyword evidence="9" id="KW-1185">Reference proteome</keyword>
<dbReference type="SMART" id="SM00389">
    <property type="entry name" value="HOX"/>
    <property type="match status" value="1"/>
</dbReference>
<dbReference type="PROSITE" id="PS50071">
    <property type="entry name" value="HOMEOBOX_2"/>
    <property type="match status" value="1"/>
</dbReference>
<feature type="region of interest" description="Disordered" evidence="7">
    <location>
        <begin position="543"/>
        <end position="573"/>
    </location>
</feature>
<evidence type="ECO:0000256" key="2">
    <source>
        <dbReference type="ARBA" id="ARBA00023125"/>
    </source>
</evidence>
<dbReference type="FunFam" id="1.10.10.60:FF:000067">
    <property type="entry name" value="NK6 homeobox 1"/>
    <property type="match status" value="1"/>
</dbReference>
<evidence type="ECO:0000313" key="10">
    <source>
        <dbReference type="WBParaSite" id="Smp_342270.1"/>
    </source>
</evidence>
<feature type="DNA-binding region" description="Homeobox" evidence="5">
    <location>
        <begin position="593"/>
        <end position="652"/>
    </location>
</feature>
<evidence type="ECO:0000256" key="5">
    <source>
        <dbReference type="PROSITE-ProRule" id="PRU00108"/>
    </source>
</evidence>
<feature type="compositionally biased region" description="Low complexity" evidence="7">
    <location>
        <begin position="548"/>
        <end position="573"/>
    </location>
</feature>
<dbReference type="PANTHER" id="PTHR24340">
    <property type="entry name" value="HOMEOBOX PROTEIN NKX"/>
    <property type="match status" value="1"/>
</dbReference>
<dbReference type="InterPro" id="IPR050394">
    <property type="entry name" value="Homeobox_NK-like"/>
</dbReference>
<evidence type="ECO:0000256" key="7">
    <source>
        <dbReference type="SAM" id="MobiDB-lite"/>
    </source>
</evidence>
<evidence type="ECO:0000259" key="8">
    <source>
        <dbReference type="PROSITE" id="PS50071"/>
    </source>
</evidence>